<keyword evidence="6 8" id="KW-1133">Transmembrane helix</keyword>
<dbReference type="InterPro" id="IPR000522">
    <property type="entry name" value="ABC_transptr_permease_BtuC"/>
</dbReference>
<protein>
    <submittedName>
        <fullName evidence="9">Iron ABC transporter permease</fullName>
    </submittedName>
</protein>
<dbReference type="EMBL" id="DQTV01000056">
    <property type="protein sequence ID" value="HIP57042.1"/>
    <property type="molecule type" value="Genomic_DNA"/>
</dbReference>
<evidence type="ECO:0000256" key="5">
    <source>
        <dbReference type="ARBA" id="ARBA00022692"/>
    </source>
</evidence>
<dbReference type="Gene3D" id="1.10.3470.10">
    <property type="entry name" value="ABC transporter involved in vitamin B12 uptake, BtuC"/>
    <property type="match status" value="1"/>
</dbReference>
<sequence>MAYRGFVLRVLKACLLTLLFLFSIHLSLSYGSTGYRPFYTLDINSPIIELRLSRTILAILTGVSLAVAGSLIQVATRNSLASPWILGLQSGALTAALLTMLINGIPTRVEIVLSAFIGSLTAYGLAISIASLAGMTALSLVLGGIAVSSMLAGVSHLLIYLVQTKLRGQPVLILFGSLSLPSSKEIPLYIATTLCGVAIAIVMWKQINAIVLGDDFAIQLGYDPRLIRLVLSAIAALLTAASVSFVGIVSFVGLIAPHIARLIVGDDARKHLPFCAISGALIVLLADVFIRMISAHSTLGELPLSIPTSIVGACVLSYLIVARGRG</sequence>
<feature type="transmembrane region" description="Helical" evidence="8">
    <location>
        <begin position="53"/>
        <end position="72"/>
    </location>
</feature>
<feature type="transmembrane region" description="Helical" evidence="8">
    <location>
        <begin position="140"/>
        <end position="162"/>
    </location>
</feature>
<evidence type="ECO:0000256" key="7">
    <source>
        <dbReference type="ARBA" id="ARBA00023136"/>
    </source>
</evidence>
<accession>A0A832YYV0</accession>
<feature type="transmembrane region" description="Helical" evidence="8">
    <location>
        <begin position="84"/>
        <end position="105"/>
    </location>
</feature>
<keyword evidence="4" id="KW-1003">Cell membrane</keyword>
<keyword evidence="5 8" id="KW-0812">Transmembrane</keyword>
<evidence type="ECO:0000256" key="1">
    <source>
        <dbReference type="ARBA" id="ARBA00004651"/>
    </source>
</evidence>
<evidence type="ECO:0000313" key="10">
    <source>
        <dbReference type="Proteomes" id="UP000605805"/>
    </source>
</evidence>
<evidence type="ECO:0000256" key="6">
    <source>
        <dbReference type="ARBA" id="ARBA00022989"/>
    </source>
</evidence>
<evidence type="ECO:0000256" key="8">
    <source>
        <dbReference type="SAM" id="Phobius"/>
    </source>
</evidence>
<feature type="transmembrane region" description="Helical" evidence="8">
    <location>
        <begin position="111"/>
        <end position="133"/>
    </location>
</feature>
<feature type="transmembrane region" description="Helical" evidence="8">
    <location>
        <begin position="186"/>
        <end position="205"/>
    </location>
</feature>
<dbReference type="GO" id="GO:0005886">
    <property type="term" value="C:plasma membrane"/>
    <property type="evidence" value="ECO:0007669"/>
    <property type="project" value="UniProtKB-SubCell"/>
</dbReference>
<keyword evidence="3" id="KW-0813">Transport</keyword>
<dbReference type="SUPFAM" id="SSF81345">
    <property type="entry name" value="ABC transporter involved in vitamin B12 uptake, BtuC"/>
    <property type="match status" value="1"/>
</dbReference>
<feature type="transmembrane region" description="Helical" evidence="8">
    <location>
        <begin position="226"/>
        <end position="259"/>
    </location>
</feature>
<reference evidence="9" key="1">
    <citation type="journal article" date="2020" name="ISME J.">
        <title>Gammaproteobacteria mediating utilization of methyl-, sulfur- and petroleum organic compounds in deep ocean hydrothermal plumes.</title>
        <authorList>
            <person name="Zhou Z."/>
            <person name="Liu Y."/>
            <person name="Pan J."/>
            <person name="Cron B.R."/>
            <person name="Toner B.M."/>
            <person name="Anantharaman K."/>
            <person name="Breier J.A."/>
            <person name="Dick G.J."/>
            <person name="Li M."/>
        </authorList>
    </citation>
    <scope>NUCLEOTIDE SEQUENCE</scope>
    <source>
        <strain evidence="9">SZUA-1435</strain>
    </source>
</reference>
<feature type="transmembrane region" description="Helical" evidence="8">
    <location>
        <begin position="271"/>
        <end position="290"/>
    </location>
</feature>
<evidence type="ECO:0000256" key="4">
    <source>
        <dbReference type="ARBA" id="ARBA00022475"/>
    </source>
</evidence>
<evidence type="ECO:0000256" key="3">
    <source>
        <dbReference type="ARBA" id="ARBA00022448"/>
    </source>
</evidence>
<feature type="transmembrane region" description="Helical" evidence="8">
    <location>
        <begin position="302"/>
        <end position="321"/>
    </location>
</feature>
<comment type="caution">
    <text evidence="9">The sequence shown here is derived from an EMBL/GenBank/DDBJ whole genome shotgun (WGS) entry which is preliminary data.</text>
</comment>
<keyword evidence="7 8" id="KW-0472">Membrane</keyword>
<gene>
    <name evidence="9" type="ORF">EYH02_03115</name>
</gene>
<organism evidence="9 10">
    <name type="scientific">Ignisphaera aggregans</name>
    <dbReference type="NCBI Taxonomy" id="334771"/>
    <lineage>
        <taxon>Archaea</taxon>
        <taxon>Thermoproteota</taxon>
        <taxon>Thermoprotei</taxon>
        <taxon>Desulfurococcales</taxon>
        <taxon>Desulfurococcaceae</taxon>
        <taxon>Ignisphaera</taxon>
    </lineage>
</organism>
<name>A0A832YYV0_9CREN</name>
<dbReference type="AlphaFoldDB" id="A0A832YYV0"/>
<proteinExistence type="inferred from homology"/>
<dbReference type="InterPro" id="IPR037294">
    <property type="entry name" value="ABC_BtuC-like"/>
</dbReference>
<dbReference type="PANTHER" id="PTHR30472">
    <property type="entry name" value="FERRIC ENTEROBACTIN TRANSPORT SYSTEM PERMEASE PROTEIN"/>
    <property type="match status" value="1"/>
</dbReference>
<dbReference type="CDD" id="cd06550">
    <property type="entry name" value="TM_ABC_iron-siderophores_like"/>
    <property type="match status" value="1"/>
</dbReference>
<dbReference type="GO" id="GO:0033214">
    <property type="term" value="P:siderophore-iron import into cell"/>
    <property type="evidence" value="ECO:0007669"/>
    <property type="project" value="TreeGrafter"/>
</dbReference>
<dbReference type="Proteomes" id="UP000605805">
    <property type="component" value="Unassembled WGS sequence"/>
</dbReference>
<evidence type="ECO:0000313" key="9">
    <source>
        <dbReference type="EMBL" id="HIP57042.1"/>
    </source>
</evidence>
<dbReference type="GO" id="GO:0022857">
    <property type="term" value="F:transmembrane transporter activity"/>
    <property type="evidence" value="ECO:0007669"/>
    <property type="project" value="InterPro"/>
</dbReference>
<dbReference type="Pfam" id="PF01032">
    <property type="entry name" value="FecCD"/>
    <property type="match status" value="1"/>
</dbReference>
<evidence type="ECO:0000256" key="2">
    <source>
        <dbReference type="ARBA" id="ARBA00007935"/>
    </source>
</evidence>
<dbReference type="PANTHER" id="PTHR30472:SF18">
    <property type="entry name" value="IRON(III) DICITRATE ABC TRANSPORTER,PERMEASE PROTEIN"/>
    <property type="match status" value="1"/>
</dbReference>
<comment type="similarity">
    <text evidence="2">Belongs to the binding-protein-dependent transport system permease family. FecCD subfamily.</text>
</comment>
<comment type="subcellular location">
    <subcellularLocation>
        <location evidence="1">Cell membrane</location>
        <topology evidence="1">Multi-pass membrane protein</topology>
    </subcellularLocation>
</comment>